<accession>A0A229UL30</accession>
<keyword evidence="3" id="KW-1185">Reference proteome</keyword>
<proteinExistence type="predicted"/>
<dbReference type="Pfam" id="PF00395">
    <property type="entry name" value="SLH"/>
    <property type="match status" value="2"/>
</dbReference>
<reference evidence="2 3" key="1">
    <citation type="submission" date="2017-07" db="EMBL/GenBank/DDBJ databases">
        <title>Genome sequencing and assembly of Paenibacillus rigui.</title>
        <authorList>
            <person name="Mayilraj S."/>
        </authorList>
    </citation>
    <scope>NUCLEOTIDE SEQUENCE [LARGE SCALE GENOMIC DNA]</scope>
    <source>
        <strain evidence="2 3">JCM 16352</strain>
    </source>
</reference>
<protein>
    <recommendedName>
        <fullName evidence="1">SLH domain-containing protein</fullName>
    </recommendedName>
</protein>
<evidence type="ECO:0000313" key="3">
    <source>
        <dbReference type="Proteomes" id="UP000215509"/>
    </source>
</evidence>
<dbReference type="Proteomes" id="UP000215509">
    <property type="component" value="Unassembled WGS sequence"/>
</dbReference>
<evidence type="ECO:0000259" key="1">
    <source>
        <dbReference type="PROSITE" id="PS51272"/>
    </source>
</evidence>
<organism evidence="2 3">
    <name type="scientific">Paenibacillus rigui</name>
    <dbReference type="NCBI Taxonomy" id="554312"/>
    <lineage>
        <taxon>Bacteria</taxon>
        <taxon>Bacillati</taxon>
        <taxon>Bacillota</taxon>
        <taxon>Bacilli</taxon>
        <taxon>Bacillales</taxon>
        <taxon>Paenibacillaceae</taxon>
        <taxon>Paenibacillus</taxon>
    </lineage>
</organism>
<dbReference type="AlphaFoldDB" id="A0A229UL30"/>
<name>A0A229UL30_9BACL</name>
<gene>
    <name evidence="2" type="ORF">CF651_22460</name>
</gene>
<dbReference type="RefSeq" id="WP_094017123.1">
    <property type="nucleotide sequence ID" value="NZ_NMQW01000035.1"/>
</dbReference>
<dbReference type="OrthoDB" id="1858867at2"/>
<evidence type="ECO:0000313" key="2">
    <source>
        <dbReference type="EMBL" id="OXM84015.1"/>
    </source>
</evidence>
<feature type="domain" description="SLH" evidence="1">
    <location>
        <begin position="415"/>
        <end position="473"/>
    </location>
</feature>
<dbReference type="PROSITE" id="PS51272">
    <property type="entry name" value="SLH"/>
    <property type="match status" value="2"/>
</dbReference>
<dbReference type="InterPro" id="IPR001119">
    <property type="entry name" value="SLH_dom"/>
</dbReference>
<feature type="domain" description="SLH" evidence="1">
    <location>
        <begin position="348"/>
        <end position="411"/>
    </location>
</feature>
<sequence>MGKLHNTLVSLLAASLFITGGMIHPSQAGAIAHVSNFTINKGAHSYVIAGEKIRYDFLDDAASTTLTSSGVEYSTDNGATWIAAQMDLPAYLHTFTLPLDPKLTSAKFRLTAYFEPILGSNSISHEIIGPYQILQPSEVTDWEAKSNKDGSVLLTWSDNSNMESYYQITRSGPDGIKTFTVPDTTDTMGPLTYLDKATDKYHDTFYVYSIQPIIDKYPISPNNTPGISYLWAVTDAPFANVKVTLPSKVVTDLDKVVVKPGTSDNKIDPSITRLELNSQMVGRLDDVLAKTKVNVFDGASAWALPELKQAFTLGLTTGEVLGKYQEPITREGFAGIAVKLYEALSGRKAEAAAPNPFKDTANDNVLKAYKLGITGGVSEDTFAPQATITRQEISVMLLRAVKAALPDRPLKTGGELAFTDASDIAGWAREAVRFAVSYSIMNGLDGNRMDPLGQTTREQAIVLVKRTYDAFSK</sequence>
<comment type="caution">
    <text evidence="2">The sequence shown here is derived from an EMBL/GenBank/DDBJ whole genome shotgun (WGS) entry which is preliminary data.</text>
</comment>
<dbReference type="EMBL" id="NMQW01000035">
    <property type="protein sequence ID" value="OXM84015.1"/>
    <property type="molecule type" value="Genomic_DNA"/>
</dbReference>